<dbReference type="EMBL" id="SWND01000004">
    <property type="protein sequence ID" value="NFF01810.1"/>
    <property type="molecule type" value="Genomic_DNA"/>
</dbReference>
<protein>
    <submittedName>
        <fullName evidence="1">Uncharacterized protein</fullName>
    </submittedName>
</protein>
<dbReference type="Proteomes" id="UP000472521">
    <property type="component" value="Unassembled WGS sequence"/>
</dbReference>
<evidence type="ECO:0000313" key="2">
    <source>
        <dbReference type="Proteomes" id="UP000472521"/>
    </source>
</evidence>
<gene>
    <name evidence="1" type="ORF">FCV25_08475</name>
</gene>
<name>A0A6B4ZGJ6_CLOBO</name>
<reference evidence="1 2" key="1">
    <citation type="submission" date="2019-04" db="EMBL/GenBank/DDBJ databases">
        <title>Genome sequencing of Clostridium botulinum Groups I-IV and Clostridium butyricum.</title>
        <authorList>
            <person name="Brunt J."/>
            <person name="Van Vliet A.H.M."/>
            <person name="Stringer S.C."/>
            <person name="Carter A.T."/>
            <person name="Peck M.W."/>
        </authorList>
    </citation>
    <scope>NUCLEOTIDE SEQUENCE [LARGE SCALE GENOMIC DNA]</scope>
    <source>
        <strain evidence="1 2">IFR 18/054</strain>
    </source>
</reference>
<dbReference type="AlphaFoldDB" id="A0A6B4ZGJ6"/>
<accession>A0A6B4ZGJ6</accession>
<comment type="caution">
    <text evidence="1">The sequence shown here is derived from an EMBL/GenBank/DDBJ whole genome shotgun (WGS) entry which is preliminary data.</text>
</comment>
<organism evidence="1 2">
    <name type="scientific">Clostridium botulinum</name>
    <dbReference type="NCBI Taxonomy" id="1491"/>
    <lineage>
        <taxon>Bacteria</taxon>
        <taxon>Bacillati</taxon>
        <taxon>Bacillota</taxon>
        <taxon>Clostridia</taxon>
        <taxon>Eubacteriales</taxon>
        <taxon>Clostridiaceae</taxon>
        <taxon>Clostridium</taxon>
    </lineage>
</organism>
<evidence type="ECO:0000313" key="1">
    <source>
        <dbReference type="EMBL" id="NFF01810.1"/>
    </source>
</evidence>
<sequence>MYSFLFFNTNSTVRRKRAFDEISNLAKFDNTESIIGILGVISDVYLYFLVKRL</sequence>
<proteinExistence type="predicted"/>